<keyword evidence="1" id="KW-0862">Zinc</keyword>
<dbReference type="Proteomes" id="UP000000321">
    <property type="component" value="Unassembled WGS sequence"/>
</dbReference>
<dbReference type="HOGENOM" id="CLU_083758_0_0_5"/>
<dbReference type="AlphaFoldDB" id="Q1YH34"/>
<dbReference type="BioCyc" id="AURANTIMONAS:SI859A1_00405-MONOMER"/>
<feature type="binding site" evidence="1">
    <location>
        <position position="197"/>
    </location>
    <ligand>
        <name>Zn(2+)</name>
        <dbReference type="ChEBI" id="CHEBI:29105"/>
    </ligand>
</feature>
<dbReference type="GO" id="GO:0046872">
    <property type="term" value="F:metal ion binding"/>
    <property type="evidence" value="ECO:0007669"/>
    <property type="project" value="UniProtKB-KW"/>
</dbReference>
<feature type="binding site" evidence="1">
    <location>
        <position position="24"/>
    </location>
    <ligand>
        <name>Zn(2+)</name>
        <dbReference type="ChEBI" id="CHEBI:29105"/>
    </ligand>
</feature>
<dbReference type="InterPro" id="IPR005019">
    <property type="entry name" value="Adenine_glyco"/>
</dbReference>
<dbReference type="EMBL" id="AAPJ01000004">
    <property type="protein sequence ID" value="EAS49745.1"/>
    <property type="molecule type" value="Genomic_DNA"/>
</dbReference>
<accession>Q1YH34</accession>
<dbReference type="InterPro" id="IPR011257">
    <property type="entry name" value="DNA_glycosylase"/>
</dbReference>
<sequence length="218" mass="24519">MDPSMHDAPPPDGLIRGPDGRLRCAWHGGDDLYRRYHDAEWGRPTDDDDRLYEKLCLEGFQAGLSWLTILRKREAFRELFHGFAIARVAAMDEADVERIVLDARIIRHRGKIVSAINNARRADALRTEHGSLARFLWRHAPDADERPATVTAEWLRANPVTPASTRLSKALKKAGFTFVGPTTVYAFMQSLGFVNDHIDGCCMRDDCQTARDAFTAPG</sequence>
<dbReference type="PANTHER" id="PTHR30037">
    <property type="entry name" value="DNA-3-METHYLADENINE GLYCOSYLASE 1"/>
    <property type="match status" value="1"/>
</dbReference>
<dbReference type="SUPFAM" id="SSF48150">
    <property type="entry name" value="DNA-glycosylase"/>
    <property type="match status" value="1"/>
</dbReference>
<comment type="caution">
    <text evidence="2">The sequence shown here is derived from an EMBL/GenBank/DDBJ whole genome shotgun (WGS) entry which is preliminary data.</text>
</comment>
<dbReference type="Pfam" id="PF03352">
    <property type="entry name" value="Adenine_glyco"/>
    <property type="match status" value="1"/>
</dbReference>
<gene>
    <name evidence="2" type="ORF">SI859A1_00405</name>
</gene>
<protein>
    <submittedName>
        <fullName evidence="2">3-methyladenine-DNA glycosylase</fullName>
    </submittedName>
</protein>
<evidence type="ECO:0000256" key="1">
    <source>
        <dbReference type="PIRSR" id="PIRSR605019-1"/>
    </source>
</evidence>
<dbReference type="GO" id="GO:0008725">
    <property type="term" value="F:DNA-3-methyladenine glycosylase activity"/>
    <property type="evidence" value="ECO:0007669"/>
    <property type="project" value="InterPro"/>
</dbReference>
<name>Q1YH34_AURMS</name>
<dbReference type="Gene3D" id="1.10.340.30">
    <property type="entry name" value="Hypothetical protein, domain 2"/>
    <property type="match status" value="1"/>
</dbReference>
<dbReference type="PANTHER" id="PTHR30037:SF4">
    <property type="entry name" value="DNA-3-METHYLADENINE GLYCOSYLASE I"/>
    <property type="match status" value="1"/>
</dbReference>
<reference evidence="2 3" key="1">
    <citation type="journal article" date="2008" name="Appl. Environ. Microbiol.">
        <title>Genomic insights into Mn(II) oxidation by the marine alphaproteobacterium Aurantimonas sp. strain SI85-9A1.</title>
        <authorList>
            <person name="Dick G.J."/>
            <person name="Podell S."/>
            <person name="Johnson H.A."/>
            <person name="Rivera-Espinoza Y."/>
            <person name="Bernier-Latmani R."/>
            <person name="McCarthy J.K."/>
            <person name="Torpey J.W."/>
            <person name="Clement B.G."/>
            <person name="Gaasterland T."/>
            <person name="Tebo B.M."/>
        </authorList>
    </citation>
    <scope>NUCLEOTIDE SEQUENCE [LARGE SCALE GENOMIC DNA]</scope>
    <source>
        <strain evidence="2 3">SI85-9A1</strain>
    </source>
</reference>
<feature type="binding site" evidence="1">
    <location>
        <position position="37"/>
    </location>
    <ligand>
        <name>Zn(2+)</name>
        <dbReference type="ChEBI" id="CHEBI:29105"/>
    </ligand>
</feature>
<evidence type="ECO:0000313" key="3">
    <source>
        <dbReference type="Proteomes" id="UP000000321"/>
    </source>
</evidence>
<organism evidence="2 3">
    <name type="scientific">Aurantimonas manganoxydans (strain ATCC BAA-1229 / DSM 21871 / SI85-9A1)</name>
    <dbReference type="NCBI Taxonomy" id="287752"/>
    <lineage>
        <taxon>Bacteria</taxon>
        <taxon>Pseudomonadati</taxon>
        <taxon>Pseudomonadota</taxon>
        <taxon>Alphaproteobacteria</taxon>
        <taxon>Hyphomicrobiales</taxon>
        <taxon>Aurantimonadaceae</taxon>
        <taxon>Aurantimonas</taxon>
    </lineage>
</organism>
<evidence type="ECO:0000313" key="2">
    <source>
        <dbReference type="EMBL" id="EAS49745.1"/>
    </source>
</evidence>
<keyword evidence="1" id="KW-0479">Metal-binding</keyword>
<dbReference type="RefSeq" id="WP_009208284.1">
    <property type="nucleotide sequence ID" value="NZ_BBWP01000031.1"/>
</dbReference>
<keyword evidence="3" id="KW-1185">Reference proteome</keyword>
<dbReference type="GO" id="GO:0006284">
    <property type="term" value="P:base-excision repair"/>
    <property type="evidence" value="ECO:0007669"/>
    <property type="project" value="InterPro"/>
</dbReference>
<proteinExistence type="predicted"/>
<dbReference type="InterPro" id="IPR052891">
    <property type="entry name" value="DNA-3mA_glycosylase"/>
</dbReference>
<feature type="binding site" evidence="1">
    <location>
        <position position="201"/>
    </location>
    <ligand>
        <name>Zn(2+)</name>
        <dbReference type="ChEBI" id="CHEBI:29105"/>
    </ligand>
</feature>